<organism evidence="2 3">
    <name type="scientific">Treponema maltophilum ATCC 51939</name>
    <dbReference type="NCBI Taxonomy" id="1125699"/>
    <lineage>
        <taxon>Bacteria</taxon>
        <taxon>Pseudomonadati</taxon>
        <taxon>Spirochaetota</taxon>
        <taxon>Spirochaetia</taxon>
        <taxon>Spirochaetales</taxon>
        <taxon>Treponemataceae</taxon>
        <taxon>Treponema</taxon>
    </lineage>
</organism>
<dbReference type="Proteomes" id="UP000014541">
    <property type="component" value="Unassembled WGS sequence"/>
</dbReference>
<dbReference type="STRING" id="1125699.HMPREF9194_02278"/>
<reference evidence="2 3" key="1">
    <citation type="submission" date="2013-04" db="EMBL/GenBank/DDBJ databases">
        <title>The Genome Sequence of Treponema maltophilum ATCC 51939.</title>
        <authorList>
            <consortium name="The Broad Institute Genomics Platform"/>
            <person name="Earl A."/>
            <person name="Ward D."/>
            <person name="Feldgarden M."/>
            <person name="Gevers D."/>
            <person name="Leonetti C."/>
            <person name="Blanton J.M."/>
            <person name="Dewhirst F.E."/>
            <person name="Izard J."/>
            <person name="Walker B."/>
            <person name="Young S."/>
            <person name="Zeng Q."/>
            <person name="Gargeya S."/>
            <person name="Fitzgerald M."/>
            <person name="Haas B."/>
            <person name="Abouelleil A."/>
            <person name="Allen A.W."/>
            <person name="Alvarado L."/>
            <person name="Arachchi H.M."/>
            <person name="Berlin A.M."/>
            <person name="Chapman S.B."/>
            <person name="Gainer-Dewar J."/>
            <person name="Goldberg J."/>
            <person name="Griggs A."/>
            <person name="Gujja S."/>
            <person name="Hansen M."/>
            <person name="Howarth C."/>
            <person name="Imamovic A."/>
            <person name="Ireland A."/>
            <person name="Larimer J."/>
            <person name="McCowan C."/>
            <person name="Murphy C."/>
            <person name="Pearson M."/>
            <person name="Poon T.W."/>
            <person name="Priest M."/>
            <person name="Roberts A."/>
            <person name="Saif S."/>
            <person name="Shea T."/>
            <person name="Sisk P."/>
            <person name="Sykes S."/>
            <person name="Wortman J."/>
            <person name="Nusbaum C."/>
            <person name="Birren B."/>
        </authorList>
    </citation>
    <scope>NUCLEOTIDE SEQUENCE [LARGE SCALE GENOMIC DNA]</scope>
    <source>
        <strain evidence="2 3">ATCC 51939</strain>
    </source>
</reference>
<dbReference type="PATRIC" id="fig|1125699.3.peg.2295"/>
<proteinExistence type="predicted"/>
<feature type="transmembrane region" description="Helical" evidence="1">
    <location>
        <begin position="113"/>
        <end position="134"/>
    </location>
</feature>
<dbReference type="eggNOG" id="ENOG5031DAX">
    <property type="taxonomic scope" value="Bacteria"/>
</dbReference>
<evidence type="ECO:0008006" key="4">
    <source>
        <dbReference type="Google" id="ProtNLM"/>
    </source>
</evidence>
<accession>S3K0Y4</accession>
<evidence type="ECO:0000256" key="1">
    <source>
        <dbReference type="SAM" id="Phobius"/>
    </source>
</evidence>
<feature type="transmembrane region" description="Helical" evidence="1">
    <location>
        <begin position="81"/>
        <end position="101"/>
    </location>
</feature>
<evidence type="ECO:0000313" key="2">
    <source>
        <dbReference type="EMBL" id="EPF31923.1"/>
    </source>
</evidence>
<keyword evidence="1" id="KW-1133">Transmembrane helix</keyword>
<feature type="transmembrane region" description="Helical" evidence="1">
    <location>
        <begin position="37"/>
        <end position="61"/>
    </location>
</feature>
<feature type="transmembrane region" description="Helical" evidence="1">
    <location>
        <begin position="161"/>
        <end position="180"/>
    </location>
</feature>
<evidence type="ECO:0000313" key="3">
    <source>
        <dbReference type="Proteomes" id="UP000014541"/>
    </source>
</evidence>
<comment type="caution">
    <text evidence="2">The sequence shown here is derived from an EMBL/GenBank/DDBJ whole genome shotgun (WGS) entry which is preliminary data.</text>
</comment>
<name>S3K0Y4_TREMA</name>
<dbReference type="HOGENOM" id="CLU_1325748_0_0_12"/>
<keyword evidence="3" id="KW-1185">Reference proteome</keyword>
<sequence length="241" mass="27952">MLKIYNRRTDGILRRFTKQIMIEKKMKNQTFKQNRNCFFISAMFLIGIFVYMGIRIGFLYFSLRLKSAKFLQETVNQHRTLLMIIDELLMLSTILCGGVFYSVRKVYSQNKNILTGFVTVSFILMLMAWLLIMFETGRLVYPVNGLPVVTGDNLRTTLAEIYAAWHLCDILLGLFIIFWSGLLSHSFWKYSGITIGLLQIICTYFGQSIKPIPLFIAIILSTIWLLKQSISIVNDLRDKNL</sequence>
<feature type="transmembrane region" description="Helical" evidence="1">
    <location>
        <begin position="212"/>
        <end position="233"/>
    </location>
</feature>
<gene>
    <name evidence="2" type="ORF">HMPREF9194_02278</name>
</gene>
<protein>
    <recommendedName>
        <fullName evidence="4">DUF4386 domain-containing protein</fullName>
    </recommendedName>
</protein>
<keyword evidence="1" id="KW-0812">Transmembrane</keyword>
<keyword evidence="1" id="KW-0472">Membrane</keyword>
<dbReference type="EMBL" id="ATFF01000006">
    <property type="protein sequence ID" value="EPF31923.1"/>
    <property type="molecule type" value="Genomic_DNA"/>
</dbReference>
<dbReference type="AlphaFoldDB" id="S3K0Y4"/>